<protein>
    <submittedName>
        <fullName evidence="2">Late transcription factor VLTF3-like protein</fullName>
    </submittedName>
</protein>
<sequence length="340" mass="40124">MTTFRYKPDKIKYLTSINTLDTLHRKRVLEFESRRKRSDDIRNEISKLESDQSQMEKPMEKSETNTVIDIKQRSYIKSRIQKLKQELFDIENNISELEYYSQTNDILLDYYHEAFPTNTTLSDNVDYSGEEMSEQQELVVEEEERDGIPNRIMEGSPNDLASDEQDGEMDSSIPNDNNTGKLKLEELNYRSQQKRKPKKVTKRRVRKNDIQNRKSILDFFSDKATEEQEETDDKEQKESCSCIEQEVSNKATLFDYYMTLIDKTYVGKNKRNCIRVCTKCNVEKTLIQSDGFYVCQECGEVENAIIESEIPSHKDSVVEKHIFPYKRQNHLSEFCEPRRL</sequence>
<feature type="region of interest" description="Disordered" evidence="1">
    <location>
        <begin position="42"/>
        <end position="63"/>
    </location>
</feature>
<accession>A0A3G5AAD4</accession>
<feature type="compositionally biased region" description="Acidic residues" evidence="1">
    <location>
        <begin position="129"/>
        <end position="145"/>
    </location>
</feature>
<gene>
    <name evidence="2" type="ORF">Hyperionvirus19_24</name>
</gene>
<proteinExistence type="predicted"/>
<evidence type="ECO:0000313" key="2">
    <source>
        <dbReference type="EMBL" id="AYV84200.1"/>
    </source>
</evidence>
<name>A0A3G5AAD4_9VIRU</name>
<dbReference type="EMBL" id="MK072401">
    <property type="protein sequence ID" value="AYV84200.1"/>
    <property type="molecule type" value="Genomic_DNA"/>
</dbReference>
<feature type="compositionally biased region" description="Basic residues" evidence="1">
    <location>
        <begin position="192"/>
        <end position="206"/>
    </location>
</feature>
<feature type="region of interest" description="Disordered" evidence="1">
    <location>
        <begin position="129"/>
        <end position="207"/>
    </location>
</feature>
<evidence type="ECO:0000256" key="1">
    <source>
        <dbReference type="SAM" id="MobiDB-lite"/>
    </source>
</evidence>
<organism evidence="2">
    <name type="scientific">Hyperionvirus sp</name>
    <dbReference type="NCBI Taxonomy" id="2487770"/>
    <lineage>
        <taxon>Viruses</taxon>
        <taxon>Varidnaviria</taxon>
        <taxon>Bamfordvirae</taxon>
        <taxon>Nucleocytoviricota</taxon>
        <taxon>Megaviricetes</taxon>
        <taxon>Imitervirales</taxon>
        <taxon>Mimiviridae</taxon>
        <taxon>Klosneuvirinae</taxon>
    </lineage>
</organism>
<reference evidence="2" key="1">
    <citation type="submission" date="2018-10" db="EMBL/GenBank/DDBJ databases">
        <title>Hidden diversity of soil giant viruses.</title>
        <authorList>
            <person name="Schulz F."/>
            <person name="Alteio L."/>
            <person name="Goudeau D."/>
            <person name="Ryan E.M."/>
            <person name="Malmstrom R.R."/>
            <person name="Blanchard J."/>
            <person name="Woyke T."/>
        </authorList>
    </citation>
    <scope>NUCLEOTIDE SEQUENCE</scope>
    <source>
        <strain evidence="2">HYV1</strain>
    </source>
</reference>